<sequence length="239" mass="27260">MIDLSQPTLKWARSEQQLFTGYVLRSSIVKVRDSVAYWTATQNREEAFEGATRQLGITYGKNLSLDCPTRWNSTFLMLQTTIKYRNAFGRLKLKDPQYKSCPNDDDWNLAEDIYVCDIKVRWLEWVCCGIDVVEEMALNMLEKYDKYRDNTHEFLAVAVVLDPRDVLAMPMSTVASECSFSTSGRVVSPSRNRLHPKTLEALTCTQTWLAALENEEVPTINDEDTNVDGCTSDVTTVDD</sequence>
<keyword evidence="3" id="KW-1185">Reference proteome</keyword>
<dbReference type="InterPro" id="IPR012337">
    <property type="entry name" value="RNaseH-like_sf"/>
</dbReference>
<dbReference type="PANTHER" id="PTHR23272">
    <property type="entry name" value="BED FINGER-RELATED"/>
    <property type="match status" value="1"/>
</dbReference>
<proteinExistence type="predicted"/>
<name>A0A834L4P1_RHOSS</name>
<dbReference type="SUPFAM" id="SSF53098">
    <property type="entry name" value="Ribonuclease H-like"/>
    <property type="match status" value="2"/>
</dbReference>
<gene>
    <name evidence="2" type="ORF">RHSIM_RhsimUnG0129100</name>
</gene>
<dbReference type="OrthoDB" id="1937726at2759"/>
<dbReference type="InterPro" id="IPR008906">
    <property type="entry name" value="HATC_C_dom"/>
</dbReference>
<comment type="caution">
    <text evidence="2">The sequence shown here is derived from an EMBL/GenBank/DDBJ whole genome shotgun (WGS) entry which is preliminary data.</text>
</comment>
<protein>
    <recommendedName>
        <fullName evidence="1">HAT C-terminal dimerisation domain-containing protein</fullName>
    </recommendedName>
</protein>
<reference evidence="2" key="1">
    <citation type="submission" date="2019-11" db="EMBL/GenBank/DDBJ databases">
        <authorList>
            <person name="Liu Y."/>
            <person name="Hou J."/>
            <person name="Li T.-Q."/>
            <person name="Guan C.-H."/>
            <person name="Wu X."/>
            <person name="Wu H.-Z."/>
            <person name="Ling F."/>
            <person name="Zhang R."/>
            <person name="Shi X.-G."/>
            <person name="Ren J.-P."/>
            <person name="Chen E.-F."/>
            <person name="Sun J.-M."/>
        </authorList>
    </citation>
    <scope>NUCLEOTIDE SEQUENCE</scope>
    <source>
        <strain evidence="2">Adult_tree_wgs_1</strain>
        <tissue evidence="2">Leaves</tissue>
    </source>
</reference>
<dbReference type="Proteomes" id="UP000626092">
    <property type="component" value="Unassembled WGS sequence"/>
</dbReference>
<evidence type="ECO:0000313" key="2">
    <source>
        <dbReference type="EMBL" id="KAF7113402.1"/>
    </source>
</evidence>
<evidence type="ECO:0000313" key="3">
    <source>
        <dbReference type="Proteomes" id="UP000626092"/>
    </source>
</evidence>
<dbReference type="PANTHER" id="PTHR23272:SF179">
    <property type="entry name" value="ZINC FINGER BED DOMAIN-CONTAINING PROTEIN RICESLEEPER 2-LIKE ISOFORM X1"/>
    <property type="match status" value="1"/>
</dbReference>
<organism evidence="2 3">
    <name type="scientific">Rhododendron simsii</name>
    <name type="common">Sims's rhododendron</name>
    <dbReference type="NCBI Taxonomy" id="118357"/>
    <lineage>
        <taxon>Eukaryota</taxon>
        <taxon>Viridiplantae</taxon>
        <taxon>Streptophyta</taxon>
        <taxon>Embryophyta</taxon>
        <taxon>Tracheophyta</taxon>
        <taxon>Spermatophyta</taxon>
        <taxon>Magnoliopsida</taxon>
        <taxon>eudicotyledons</taxon>
        <taxon>Gunneridae</taxon>
        <taxon>Pentapetalae</taxon>
        <taxon>asterids</taxon>
        <taxon>Ericales</taxon>
        <taxon>Ericaceae</taxon>
        <taxon>Ericoideae</taxon>
        <taxon>Rhodoreae</taxon>
        <taxon>Rhododendron</taxon>
    </lineage>
</organism>
<accession>A0A834L4P1</accession>
<feature type="domain" description="HAT C-terminal dimerisation" evidence="1">
    <location>
        <begin position="164"/>
        <end position="209"/>
    </location>
</feature>
<dbReference type="GO" id="GO:0003677">
    <property type="term" value="F:DNA binding"/>
    <property type="evidence" value="ECO:0007669"/>
    <property type="project" value="InterPro"/>
</dbReference>
<dbReference type="GO" id="GO:0046983">
    <property type="term" value="F:protein dimerization activity"/>
    <property type="evidence" value="ECO:0007669"/>
    <property type="project" value="InterPro"/>
</dbReference>
<dbReference type="Pfam" id="PF05699">
    <property type="entry name" value="Dimer_Tnp_hAT"/>
    <property type="match status" value="1"/>
</dbReference>
<dbReference type="EMBL" id="WJXA01000291">
    <property type="protein sequence ID" value="KAF7113402.1"/>
    <property type="molecule type" value="Genomic_DNA"/>
</dbReference>
<dbReference type="AlphaFoldDB" id="A0A834L4P1"/>
<evidence type="ECO:0000259" key="1">
    <source>
        <dbReference type="Pfam" id="PF05699"/>
    </source>
</evidence>